<name>A0ABY8AHX5_9ACTN</name>
<dbReference type="Proteomes" id="UP001218629">
    <property type="component" value="Chromosome"/>
</dbReference>
<dbReference type="EMBL" id="CP095749">
    <property type="protein sequence ID" value="WEB44251.1"/>
    <property type="molecule type" value="Genomic_DNA"/>
</dbReference>
<keyword evidence="3" id="KW-1185">Reference proteome</keyword>
<feature type="region of interest" description="Disordered" evidence="1">
    <location>
        <begin position="924"/>
        <end position="985"/>
    </location>
</feature>
<reference evidence="2 3" key="1">
    <citation type="submission" date="2022-03" db="EMBL/GenBank/DDBJ databases">
        <title>Streptomyces yunnanensis P86,complete genome.</title>
        <authorList>
            <person name="Chen S."/>
            <person name="Zhang Q."/>
        </authorList>
    </citation>
    <scope>NUCLEOTIDE SEQUENCE [LARGE SCALE GENOMIC DNA]</scope>
    <source>
        <strain evidence="2 3">P86</strain>
    </source>
</reference>
<evidence type="ECO:0000313" key="2">
    <source>
        <dbReference type="EMBL" id="WEB44251.1"/>
    </source>
</evidence>
<dbReference type="SUPFAM" id="SSF52540">
    <property type="entry name" value="P-loop containing nucleoside triphosphate hydrolases"/>
    <property type="match status" value="1"/>
</dbReference>
<evidence type="ECO:0000313" key="3">
    <source>
        <dbReference type="Proteomes" id="UP001218629"/>
    </source>
</evidence>
<organism evidence="2 3">
    <name type="scientific">Streptomyces yunnanensis</name>
    <dbReference type="NCBI Taxonomy" id="156453"/>
    <lineage>
        <taxon>Bacteria</taxon>
        <taxon>Bacillati</taxon>
        <taxon>Actinomycetota</taxon>
        <taxon>Actinomycetes</taxon>
        <taxon>Kitasatosporales</taxon>
        <taxon>Streptomycetaceae</taxon>
        <taxon>Streptomyces</taxon>
    </lineage>
</organism>
<feature type="region of interest" description="Disordered" evidence="1">
    <location>
        <begin position="1026"/>
        <end position="1062"/>
    </location>
</feature>
<feature type="compositionally biased region" description="Pro residues" evidence="1">
    <location>
        <begin position="941"/>
        <end position="959"/>
    </location>
</feature>
<sequence length="1062" mass="113255">MSTAASDPGRRARSPLREEFAARLRRALRSEEPSRAAVADDRRAYREAACLLAGFDPRRLRLPGEDRPSGGAVLALLDDCTTLGHRRGGTAWVLKPDAREDALHGMAGPEAALRALEANREQFPDTPGGPEALCLAYLQGTLPARADRPARRSAEELADTLQAVLWLSRIPGVGGLPDPAELQAALDRTRLLEPLRRLVATPFHGRSRELRQLHAYVHGSGADQGTPVAGGDDARPAFVPPLVIHGPGGMGKSTLLATFLLGQVAGAGDERPGGGPSAFPFAYIDFERPTLSIREPVTLIAEAARQLGVQYPEFGAELAALADECQEAAATQREEQERVTQLHQLATTRVLGRSSSEAFQLQATERETGLIRRVADVLVRAVAAAGQQDPPFVLAVDSFEEAQYRGSPVLGRIWAICTALQSVYPKFRMIISGRAPVGHPARTMALAEIELRELDRPAAVALLHSLGVHDADVAEALAERVGGHPLSLRLAARAAALAGSEAEQTGELIRSLPERGPEVFHRVDRLLLQGALYDRILSHIADEDVRRLAHPGLVLRVITPEVVQDVLAGPCGLTVADAGAARRLFAELSRLDMVEPAGPEAVRYRRDVRAIMLRLPDGDRGEVMREVERRAVAHYAAREGLEARAEEIYHRLRLDEDPRSVEERWLPGVERFLAGAQQDMPPRAAGLLTARLGKGAPDRVAAAADQEDWERIAAREAEDLLAQGFADAALARLGQRRPWTPCSPLHSLSADAQNRLGRRDEARKGVAEAIGQAERAGCAERRLELLLFGARLAEEAGDLANADRQLRVAEDVAVDLGQDLEAMGVRLARARLPATRDTARSGAQAGRQLATQLRELPDKVLADQPVLVRAVASQIYGQDPGALSHALDVVGLPTDDATLDTLGAAMRRATHRQPALLGPVMGILDEAAGPSGTPPRSEAPTPAPQTPGPPAPSPVPAGPRTPTAGTTAAPEAPARPAPPSRPTGITGILRLARDRGTLNALARRLLSVPDRSGELVAGVAAAMGVGTHGRTTPDAAPDGAATPQAGRHRPDGRSGPPGPERR</sequence>
<proteinExistence type="predicted"/>
<feature type="compositionally biased region" description="Low complexity" evidence="1">
    <location>
        <begin position="1032"/>
        <end position="1045"/>
    </location>
</feature>
<dbReference type="RefSeq" id="WP_275310455.1">
    <property type="nucleotide sequence ID" value="NZ_CP095749.1"/>
</dbReference>
<feature type="compositionally biased region" description="Low complexity" evidence="1">
    <location>
        <begin position="960"/>
        <end position="972"/>
    </location>
</feature>
<evidence type="ECO:0000256" key="1">
    <source>
        <dbReference type="SAM" id="MobiDB-lite"/>
    </source>
</evidence>
<accession>A0ABY8AHX5</accession>
<gene>
    <name evidence="2" type="ORF">MOV08_36465</name>
</gene>
<dbReference type="InterPro" id="IPR027417">
    <property type="entry name" value="P-loop_NTPase"/>
</dbReference>
<protein>
    <submittedName>
        <fullName evidence="2">AAA family ATPase</fullName>
    </submittedName>
</protein>